<proteinExistence type="predicted"/>
<evidence type="ECO:0000313" key="2">
    <source>
        <dbReference type="EMBL" id="QHT76682.1"/>
    </source>
</evidence>
<organism evidence="2">
    <name type="scientific">viral metagenome</name>
    <dbReference type="NCBI Taxonomy" id="1070528"/>
    <lineage>
        <taxon>unclassified sequences</taxon>
        <taxon>metagenomes</taxon>
        <taxon>organismal metagenomes</taxon>
    </lineage>
</organism>
<feature type="compositionally biased region" description="Basic and acidic residues" evidence="1">
    <location>
        <begin position="66"/>
        <end position="81"/>
    </location>
</feature>
<name>A0A6C0H7X5_9ZZZZ</name>
<dbReference type="EMBL" id="MN739899">
    <property type="protein sequence ID" value="QHT76682.1"/>
    <property type="molecule type" value="Genomic_DNA"/>
</dbReference>
<evidence type="ECO:0000256" key="1">
    <source>
        <dbReference type="SAM" id="MobiDB-lite"/>
    </source>
</evidence>
<sequence length="81" mass="8843">MADQTKSSVRKGESRIGDGSNEQTCQKPKPTGKSTHNSGLESPPPTRRSSKPPGAPMHSRWKAKHEHFVFGEGSQDKTSLK</sequence>
<protein>
    <submittedName>
        <fullName evidence="2">Uncharacterized protein</fullName>
    </submittedName>
</protein>
<feature type="region of interest" description="Disordered" evidence="1">
    <location>
        <begin position="1"/>
        <end position="81"/>
    </location>
</feature>
<dbReference type="AlphaFoldDB" id="A0A6C0H7X5"/>
<feature type="compositionally biased region" description="Polar residues" evidence="1">
    <location>
        <begin position="20"/>
        <end position="40"/>
    </location>
</feature>
<accession>A0A6C0H7X5</accession>
<reference evidence="2" key="1">
    <citation type="journal article" date="2020" name="Nature">
        <title>Giant virus diversity and host interactions through global metagenomics.</title>
        <authorList>
            <person name="Schulz F."/>
            <person name="Roux S."/>
            <person name="Paez-Espino D."/>
            <person name="Jungbluth S."/>
            <person name="Walsh D.A."/>
            <person name="Denef V.J."/>
            <person name="McMahon K.D."/>
            <person name="Konstantinidis K.T."/>
            <person name="Eloe-Fadrosh E.A."/>
            <person name="Kyrpides N.C."/>
            <person name="Woyke T."/>
        </authorList>
    </citation>
    <scope>NUCLEOTIDE SEQUENCE</scope>
    <source>
        <strain evidence="2">GVMAG-M-3300023179-82</strain>
    </source>
</reference>